<organism evidence="2 3">
    <name type="scientific">Ectocarpus siliculosus</name>
    <name type="common">Brown alga</name>
    <name type="synonym">Conferva siliculosa</name>
    <dbReference type="NCBI Taxonomy" id="2880"/>
    <lineage>
        <taxon>Eukaryota</taxon>
        <taxon>Sar</taxon>
        <taxon>Stramenopiles</taxon>
        <taxon>Ochrophyta</taxon>
        <taxon>PX clade</taxon>
        <taxon>Phaeophyceae</taxon>
        <taxon>Ectocarpales</taxon>
        <taxon>Ectocarpaceae</taxon>
        <taxon>Ectocarpus</taxon>
    </lineage>
</organism>
<name>D7G6H8_ECTSI</name>
<keyword evidence="3" id="KW-1185">Reference proteome</keyword>
<evidence type="ECO:0000256" key="1">
    <source>
        <dbReference type="SAM" id="MobiDB-lite"/>
    </source>
</evidence>
<feature type="compositionally biased region" description="Low complexity" evidence="1">
    <location>
        <begin position="111"/>
        <end position="139"/>
    </location>
</feature>
<sequence length="227" mass="23153">MYSAKDIAFATLKALGATAQGAVVVGKGLFGFAKEAKSIPVEVARTLLGPLYKYQQSQKRVQDAVDLQRMASAPTARVDVAPSSGGGGGAAKDLPGGGKDAGEEPSPKSSAAPEVTVVTPTTPAASKLTAATPAEATTAVPSKAPGSEKKKDASTPKPVAKPAEARGATTAPPAQPPPAAKKPEASPAEKKEGTRNKKKKDVEAEERAAELEFMKEMKAEADKNTPP</sequence>
<feature type="region of interest" description="Disordered" evidence="1">
    <location>
        <begin position="71"/>
        <end position="227"/>
    </location>
</feature>
<gene>
    <name evidence="2" type="ORF">Esi_0075_0023</name>
</gene>
<evidence type="ECO:0000313" key="3">
    <source>
        <dbReference type="Proteomes" id="UP000002630"/>
    </source>
</evidence>
<feature type="compositionally biased region" description="Gly residues" evidence="1">
    <location>
        <begin position="84"/>
        <end position="99"/>
    </location>
</feature>
<dbReference type="InParanoid" id="D7G6H8"/>
<protein>
    <submittedName>
        <fullName evidence="2">Uncharacterized protein</fullName>
    </submittedName>
</protein>
<dbReference type="Proteomes" id="UP000002630">
    <property type="component" value="Linkage Group LG03"/>
</dbReference>
<reference evidence="2 3" key="1">
    <citation type="journal article" date="2010" name="Nature">
        <title>The Ectocarpus genome and the independent evolution of multicellularity in brown algae.</title>
        <authorList>
            <person name="Cock J.M."/>
            <person name="Sterck L."/>
            <person name="Rouze P."/>
            <person name="Scornet D."/>
            <person name="Allen A.E."/>
            <person name="Amoutzias G."/>
            <person name="Anthouard V."/>
            <person name="Artiguenave F."/>
            <person name="Aury J.M."/>
            <person name="Badger J.H."/>
            <person name="Beszteri B."/>
            <person name="Billiau K."/>
            <person name="Bonnet E."/>
            <person name="Bothwell J.H."/>
            <person name="Bowler C."/>
            <person name="Boyen C."/>
            <person name="Brownlee C."/>
            <person name="Carrano C.J."/>
            <person name="Charrier B."/>
            <person name="Cho G.Y."/>
            <person name="Coelho S.M."/>
            <person name="Collen J."/>
            <person name="Corre E."/>
            <person name="Da Silva C."/>
            <person name="Delage L."/>
            <person name="Delaroque N."/>
            <person name="Dittami S.M."/>
            <person name="Doulbeau S."/>
            <person name="Elias M."/>
            <person name="Farnham G."/>
            <person name="Gachon C.M."/>
            <person name="Gschloessl B."/>
            <person name="Heesch S."/>
            <person name="Jabbari K."/>
            <person name="Jubin C."/>
            <person name="Kawai H."/>
            <person name="Kimura K."/>
            <person name="Kloareg B."/>
            <person name="Kupper F.C."/>
            <person name="Lang D."/>
            <person name="Le Bail A."/>
            <person name="Leblanc C."/>
            <person name="Lerouge P."/>
            <person name="Lohr M."/>
            <person name="Lopez P.J."/>
            <person name="Martens C."/>
            <person name="Maumus F."/>
            <person name="Michel G."/>
            <person name="Miranda-Saavedra D."/>
            <person name="Morales J."/>
            <person name="Moreau H."/>
            <person name="Motomura T."/>
            <person name="Nagasato C."/>
            <person name="Napoli C.A."/>
            <person name="Nelson D.R."/>
            <person name="Nyvall-Collen P."/>
            <person name="Peters A.F."/>
            <person name="Pommier C."/>
            <person name="Potin P."/>
            <person name="Poulain J."/>
            <person name="Quesneville H."/>
            <person name="Read B."/>
            <person name="Rensing S.A."/>
            <person name="Ritter A."/>
            <person name="Rousvoal S."/>
            <person name="Samanta M."/>
            <person name="Samson G."/>
            <person name="Schroeder D.C."/>
            <person name="Segurens B."/>
            <person name="Strittmatter M."/>
            <person name="Tonon T."/>
            <person name="Tregear J.W."/>
            <person name="Valentin K."/>
            <person name="von Dassow P."/>
            <person name="Yamagishi T."/>
            <person name="Van de Peer Y."/>
            <person name="Wincker P."/>
        </authorList>
    </citation>
    <scope>NUCLEOTIDE SEQUENCE [LARGE SCALE GENOMIC DNA]</scope>
    <source>
        <strain evidence="3">Ec32 / CCAP1310/4</strain>
    </source>
</reference>
<accession>D7G6H8</accession>
<dbReference type="EMBL" id="FN649728">
    <property type="protein sequence ID" value="CBJ27563.1"/>
    <property type="molecule type" value="Genomic_DNA"/>
</dbReference>
<dbReference type="AlphaFoldDB" id="D7G6H8"/>
<dbReference type="EMBL" id="FN648981">
    <property type="protein sequence ID" value="CBJ27563.1"/>
    <property type="molecule type" value="Genomic_DNA"/>
</dbReference>
<feature type="compositionally biased region" description="Basic and acidic residues" evidence="1">
    <location>
        <begin position="181"/>
        <end position="227"/>
    </location>
</feature>
<proteinExistence type="predicted"/>
<evidence type="ECO:0000313" key="2">
    <source>
        <dbReference type="EMBL" id="CBJ27563.1"/>
    </source>
</evidence>